<name>A0A0C9SX83_PLICR</name>
<dbReference type="Proteomes" id="UP000053263">
    <property type="component" value="Unassembled WGS sequence"/>
</dbReference>
<gene>
    <name evidence="2" type="ORF">PLICRDRAFT_179861</name>
</gene>
<dbReference type="HOGENOM" id="CLU_855606_0_0_1"/>
<evidence type="ECO:0000259" key="1">
    <source>
        <dbReference type="PROSITE" id="PS50011"/>
    </source>
</evidence>
<dbReference type="OrthoDB" id="3138711at2759"/>
<dbReference type="GO" id="GO:0004672">
    <property type="term" value="F:protein kinase activity"/>
    <property type="evidence" value="ECO:0007669"/>
    <property type="project" value="InterPro"/>
</dbReference>
<dbReference type="InterPro" id="IPR000719">
    <property type="entry name" value="Prot_kinase_dom"/>
</dbReference>
<organism evidence="2 3">
    <name type="scientific">Plicaturopsis crispa FD-325 SS-3</name>
    <dbReference type="NCBI Taxonomy" id="944288"/>
    <lineage>
        <taxon>Eukaryota</taxon>
        <taxon>Fungi</taxon>
        <taxon>Dikarya</taxon>
        <taxon>Basidiomycota</taxon>
        <taxon>Agaricomycotina</taxon>
        <taxon>Agaricomycetes</taxon>
        <taxon>Agaricomycetidae</taxon>
        <taxon>Amylocorticiales</taxon>
        <taxon>Amylocorticiaceae</taxon>
        <taxon>Plicatura</taxon>
        <taxon>Plicaturopsis crispa</taxon>
    </lineage>
</organism>
<evidence type="ECO:0000313" key="2">
    <source>
        <dbReference type="EMBL" id="KII84190.1"/>
    </source>
</evidence>
<dbReference type="EMBL" id="KN832572">
    <property type="protein sequence ID" value="KII84190.1"/>
    <property type="molecule type" value="Genomic_DNA"/>
</dbReference>
<sequence>MPLQDDPEFDLDITIDIQPLVEELRGLREVALYTPLHTGAEFLIKLNRVTPHARGRPLPRGFARQIPTRRAGGQYYTVVLERAIQTKRNSWGQVWVARVSDPADSDSEQNDSDLPVLGHIVVKIVQPSLLPHPNPDSYHQWEYIPPKNVACTEDWMYGQLQALQGREVPCYYGMQTVVTPCGESAWLLAMEYVEGETLSRWLDSCHDDPGNWRRPNDLTPEVFDKFKQLLTSGIEGVMAIHAQSVFHGDVRRPNLIIAKAFPVGPRVVFIDLALGREIDDFPSAVDGEIMDVCDQFLCCPAHATPITAWAEKGPLPNGWVFGTGY</sequence>
<dbReference type="InterPro" id="IPR011009">
    <property type="entry name" value="Kinase-like_dom_sf"/>
</dbReference>
<dbReference type="Gene3D" id="1.10.510.10">
    <property type="entry name" value="Transferase(Phosphotransferase) domain 1"/>
    <property type="match status" value="1"/>
</dbReference>
<proteinExistence type="predicted"/>
<dbReference type="AlphaFoldDB" id="A0A0C9SX83"/>
<keyword evidence="3" id="KW-1185">Reference proteome</keyword>
<accession>A0A0C9SX83</accession>
<reference evidence="2 3" key="1">
    <citation type="submission" date="2014-06" db="EMBL/GenBank/DDBJ databases">
        <title>Evolutionary Origins and Diversification of the Mycorrhizal Mutualists.</title>
        <authorList>
            <consortium name="DOE Joint Genome Institute"/>
            <consortium name="Mycorrhizal Genomics Consortium"/>
            <person name="Kohler A."/>
            <person name="Kuo A."/>
            <person name="Nagy L.G."/>
            <person name="Floudas D."/>
            <person name="Copeland A."/>
            <person name="Barry K.W."/>
            <person name="Cichocki N."/>
            <person name="Veneault-Fourrey C."/>
            <person name="LaButti K."/>
            <person name="Lindquist E.A."/>
            <person name="Lipzen A."/>
            <person name="Lundell T."/>
            <person name="Morin E."/>
            <person name="Murat C."/>
            <person name="Riley R."/>
            <person name="Ohm R."/>
            <person name="Sun H."/>
            <person name="Tunlid A."/>
            <person name="Henrissat B."/>
            <person name="Grigoriev I.V."/>
            <person name="Hibbett D.S."/>
            <person name="Martin F."/>
        </authorList>
    </citation>
    <scope>NUCLEOTIDE SEQUENCE [LARGE SCALE GENOMIC DNA]</scope>
    <source>
        <strain evidence="2 3">FD-325 SS-3</strain>
    </source>
</reference>
<dbReference type="GO" id="GO:0005524">
    <property type="term" value="F:ATP binding"/>
    <property type="evidence" value="ECO:0007669"/>
    <property type="project" value="InterPro"/>
</dbReference>
<dbReference type="PROSITE" id="PS50011">
    <property type="entry name" value="PROTEIN_KINASE_DOM"/>
    <property type="match status" value="1"/>
</dbReference>
<protein>
    <recommendedName>
        <fullName evidence="1">Protein kinase domain-containing protein</fullName>
    </recommendedName>
</protein>
<evidence type="ECO:0000313" key="3">
    <source>
        <dbReference type="Proteomes" id="UP000053263"/>
    </source>
</evidence>
<dbReference type="SUPFAM" id="SSF56112">
    <property type="entry name" value="Protein kinase-like (PK-like)"/>
    <property type="match status" value="1"/>
</dbReference>
<feature type="domain" description="Protein kinase" evidence="1">
    <location>
        <begin position="80"/>
        <end position="325"/>
    </location>
</feature>